<evidence type="ECO:0000259" key="8">
    <source>
        <dbReference type="PROSITE" id="PS50110"/>
    </source>
</evidence>
<evidence type="ECO:0000313" key="12">
    <source>
        <dbReference type="Proteomes" id="UP000183417"/>
    </source>
</evidence>
<evidence type="ECO:0000256" key="5">
    <source>
        <dbReference type="ARBA" id="ARBA00023163"/>
    </source>
</evidence>
<dbReference type="GO" id="GO:0006355">
    <property type="term" value="P:regulation of DNA-templated transcription"/>
    <property type="evidence" value="ECO:0007669"/>
    <property type="project" value="InterPro"/>
</dbReference>
<evidence type="ECO:0000256" key="4">
    <source>
        <dbReference type="ARBA" id="ARBA00023125"/>
    </source>
</evidence>
<keyword evidence="4 7" id="KW-0238">DNA-binding</keyword>
<evidence type="ECO:0000313" key="10">
    <source>
        <dbReference type="EMBL" id="QPS82324.1"/>
    </source>
</evidence>
<evidence type="ECO:0000256" key="2">
    <source>
        <dbReference type="ARBA" id="ARBA00023012"/>
    </source>
</evidence>
<dbReference type="PANTHER" id="PTHR48111">
    <property type="entry name" value="REGULATOR OF RPOS"/>
    <property type="match status" value="1"/>
</dbReference>
<evidence type="ECO:0000256" key="6">
    <source>
        <dbReference type="PROSITE-ProRule" id="PRU00169"/>
    </source>
</evidence>
<sequence>MRLLLVEDDLDLGNGVRIALGDHAMDVVWVRRLSDALRTLEQQSFEMVLLDLGLPDGDGISLLARLRREWRRLPVLILSARDSLHDRLHGLDSGADDYLVKPFALAELVSRVRALARRSYGQGDGTLHLRGLSLHEPTRRVSVAGQNVELSRCEFDLLALLLRRMDRVVTRSGIEEEVIPGGSANGSNALEVHVSNLRRKIGPGFIRTVRGIGYVIDSQPMAPLS</sequence>
<dbReference type="KEGG" id="dla:I6G47_04345"/>
<keyword evidence="2" id="KW-0902">Two-component regulatory system</keyword>
<gene>
    <name evidence="10" type="ORF">I6G47_04345</name>
    <name evidence="11" type="ORF">SAMN05421547_10457</name>
</gene>
<evidence type="ECO:0000256" key="1">
    <source>
        <dbReference type="ARBA" id="ARBA00022553"/>
    </source>
</evidence>
<proteinExistence type="predicted"/>
<dbReference type="InterPro" id="IPR036388">
    <property type="entry name" value="WH-like_DNA-bd_sf"/>
</dbReference>
<dbReference type="RefSeq" id="WP_016447091.1">
    <property type="nucleotide sequence ID" value="NZ_CP065748.1"/>
</dbReference>
<dbReference type="CDD" id="cd00383">
    <property type="entry name" value="trans_reg_C"/>
    <property type="match status" value="1"/>
</dbReference>
<dbReference type="SMART" id="SM00448">
    <property type="entry name" value="REC"/>
    <property type="match status" value="1"/>
</dbReference>
<dbReference type="Gene3D" id="3.40.50.2300">
    <property type="match status" value="1"/>
</dbReference>
<feature type="modified residue" description="4-aspartylphosphate" evidence="6">
    <location>
        <position position="51"/>
    </location>
</feature>
<dbReference type="GO" id="GO:0032993">
    <property type="term" value="C:protein-DNA complex"/>
    <property type="evidence" value="ECO:0007669"/>
    <property type="project" value="TreeGrafter"/>
</dbReference>
<dbReference type="Gene3D" id="6.10.250.690">
    <property type="match status" value="1"/>
</dbReference>
<dbReference type="SMART" id="SM00862">
    <property type="entry name" value="Trans_reg_C"/>
    <property type="match status" value="1"/>
</dbReference>
<dbReference type="EMBL" id="FNPE01000004">
    <property type="protein sequence ID" value="SDY33824.1"/>
    <property type="molecule type" value="Genomic_DNA"/>
</dbReference>
<dbReference type="Proteomes" id="UP000183417">
    <property type="component" value="Unassembled WGS sequence"/>
</dbReference>
<dbReference type="Proteomes" id="UP000595064">
    <property type="component" value="Chromosome"/>
</dbReference>
<dbReference type="PANTHER" id="PTHR48111:SF1">
    <property type="entry name" value="TWO-COMPONENT RESPONSE REGULATOR ORR33"/>
    <property type="match status" value="1"/>
</dbReference>
<dbReference type="SUPFAM" id="SSF52172">
    <property type="entry name" value="CheY-like"/>
    <property type="match status" value="1"/>
</dbReference>
<dbReference type="InterPro" id="IPR011006">
    <property type="entry name" value="CheY-like_superfamily"/>
</dbReference>
<feature type="DNA-binding region" description="OmpR/PhoB-type" evidence="7">
    <location>
        <begin position="124"/>
        <end position="218"/>
    </location>
</feature>
<organism evidence="11 12">
    <name type="scientific">Delftia lacustris</name>
    <dbReference type="NCBI Taxonomy" id="558537"/>
    <lineage>
        <taxon>Bacteria</taxon>
        <taxon>Pseudomonadati</taxon>
        <taxon>Pseudomonadota</taxon>
        <taxon>Betaproteobacteria</taxon>
        <taxon>Burkholderiales</taxon>
        <taxon>Comamonadaceae</taxon>
        <taxon>Delftia</taxon>
    </lineage>
</organism>
<protein>
    <submittedName>
        <fullName evidence="10 11">Response regulator</fullName>
    </submittedName>
</protein>
<dbReference type="PROSITE" id="PS51755">
    <property type="entry name" value="OMPR_PHOB"/>
    <property type="match status" value="1"/>
</dbReference>
<feature type="domain" description="Response regulatory" evidence="8">
    <location>
        <begin position="2"/>
        <end position="116"/>
    </location>
</feature>
<reference evidence="11 12" key="1">
    <citation type="submission" date="2016-10" db="EMBL/GenBank/DDBJ databases">
        <authorList>
            <person name="de Groot N.N."/>
        </authorList>
    </citation>
    <scope>NUCLEOTIDE SEQUENCE [LARGE SCALE GENOMIC DNA]</scope>
    <source>
        <strain evidence="11 12">LMG 24775</strain>
    </source>
</reference>
<keyword evidence="1 6" id="KW-0597">Phosphoprotein</keyword>
<dbReference type="InterPro" id="IPR039420">
    <property type="entry name" value="WalR-like"/>
</dbReference>
<dbReference type="InterPro" id="IPR001789">
    <property type="entry name" value="Sig_transdc_resp-reg_receiver"/>
</dbReference>
<dbReference type="InterPro" id="IPR001867">
    <property type="entry name" value="OmpR/PhoB-type_DNA-bd"/>
</dbReference>
<dbReference type="EMBL" id="CP065748">
    <property type="protein sequence ID" value="QPS82324.1"/>
    <property type="molecule type" value="Genomic_DNA"/>
</dbReference>
<evidence type="ECO:0000256" key="7">
    <source>
        <dbReference type="PROSITE-ProRule" id="PRU01091"/>
    </source>
</evidence>
<dbReference type="Pfam" id="PF00072">
    <property type="entry name" value="Response_reg"/>
    <property type="match status" value="1"/>
</dbReference>
<evidence type="ECO:0000256" key="3">
    <source>
        <dbReference type="ARBA" id="ARBA00023015"/>
    </source>
</evidence>
<evidence type="ECO:0000259" key="9">
    <source>
        <dbReference type="PROSITE" id="PS51755"/>
    </source>
</evidence>
<keyword evidence="13" id="KW-1185">Reference proteome</keyword>
<dbReference type="Gene3D" id="1.10.10.10">
    <property type="entry name" value="Winged helix-like DNA-binding domain superfamily/Winged helix DNA-binding domain"/>
    <property type="match status" value="1"/>
</dbReference>
<dbReference type="PROSITE" id="PS50110">
    <property type="entry name" value="RESPONSE_REGULATORY"/>
    <property type="match status" value="1"/>
</dbReference>
<dbReference type="Pfam" id="PF00486">
    <property type="entry name" value="Trans_reg_C"/>
    <property type="match status" value="1"/>
</dbReference>
<feature type="domain" description="OmpR/PhoB-type" evidence="9">
    <location>
        <begin position="124"/>
        <end position="218"/>
    </location>
</feature>
<dbReference type="GeneID" id="94692108"/>
<evidence type="ECO:0000313" key="13">
    <source>
        <dbReference type="Proteomes" id="UP000595064"/>
    </source>
</evidence>
<dbReference type="GO" id="GO:0000156">
    <property type="term" value="F:phosphorelay response regulator activity"/>
    <property type="evidence" value="ECO:0007669"/>
    <property type="project" value="TreeGrafter"/>
</dbReference>
<accession>A0A1H3J3R6</accession>
<dbReference type="GO" id="GO:0005829">
    <property type="term" value="C:cytosol"/>
    <property type="evidence" value="ECO:0007669"/>
    <property type="project" value="TreeGrafter"/>
</dbReference>
<dbReference type="GO" id="GO:0000976">
    <property type="term" value="F:transcription cis-regulatory region binding"/>
    <property type="evidence" value="ECO:0007669"/>
    <property type="project" value="TreeGrafter"/>
</dbReference>
<reference evidence="10 13" key="2">
    <citation type="submission" date="2020-12" db="EMBL/GenBank/DDBJ databases">
        <title>FDA dAtabase for Regulatory Grade micrObial Sequences (FDA-ARGOS): Supporting development and validation of Infectious Disease Dx tests.</title>
        <authorList>
            <person name="Sproer C."/>
            <person name="Gronow S."/>
            <person name="Severitt S."/>
            <person name="Schroder I."/>
            <person name="Tallon L."/>
            <person name="Sadzewicz L."/>
            <person name="Zhao X."/>
            <person name="Boylan J."/>
            <person name="Ott S."/>
            <person name="Bowen H."/>
            <person name="Vavikolanu K."/>
            <person name="Mehta A."/>
            <person name="Aluvathingal J."/>
            <person name="Nadendla S."/>
            <person name="Lowell S."/>
            <person name="Myers T."/>
            <person name="Yan Y."/>
            <person name="Sichtig H."/>
        </authorList>
    </citation>
    <scope>NUCLEOTIDE SEQUENCE [LARGE SCALE GENOMIC DNA]</scope>
    <source>
        <strain evidence="10 13">FDAARGOS_890</strain>
    </source>
</reference>
<evidence type="ECO:0000313" key="11">
    <source>
        <dbReference type="EMBL" id="SDY33824.1"/>
    </source>
</evidence>
<dbReference type="AlphaFoldDB" id="A0A1H3J3R6"/>
<keyword evidence="5" id="KW-0804">Transcription</keyword>
<keyword evidence="3" id="KW-0805">Transcription regulation</keyword>
<name>A0A1H3J3R6_9BURK</name>